<dbReference type="EMBL" id="JADEYP010000005">
    <property type="protein sequence ID" value="MCA5004419.1"/>
    <property type="molecule type" value="Genomic_DNA"/>
</dbReference>
<organism evidence="2 3">
    <name type="scientific">Sphingobacterium bovistauri</name>
    <dbReference type="NCBI Taxonomy" id="2781959"/>
    <lineage>
        <taxon>Bacteria</taxon>
        <taxon>Pseudomonadati</taxon>
        <taxon>Bacteroidota</taxon>
        <taxon>Sphingobacteriia</taxon>
        <taxon>Sphingobacteriales</taxon>
        <taxon>Sphingobacteriaceae</taxon>
        <taxon>Sphingobacterium</taxon>
    </lineage>
</organism>
<dbReference type="InterPro" id="IPR057224">
    <property type="entry name" value="DUF7902"/>
</dbReference>
<evidence type="ECO:0000259" key="1">
    <source>
        <dbReference type="SMART" id="SM00382"/>
    </source>
</evidence>
<dbReference type="Gene3D" id="3.40.50.300">
    <property type="entry name" value="P-loop containing nucleotide triphosphate hydrolases"/>
    <property type="match status" value="1"/>
</dbReference>
<evidence type="ECO:0000313" key="3">
    <source>
        <dbReference type="Proteomes" id="UP001165302"/>
    </source>
</evidence>
<dbReference type="InterPro" id="IPR027417">
    <property type="entry name" value="P-loop_NTPase"/>
</dbReference>
<sequence length="1615" mass="186877">MQENKEVPIKQDSLDTGSYEIIRKRLLTQRDDLSKRVAELNAARKEVFNSTNFVLKANQRITTENNCVARGIIALDNICIFGYNVHFGLRTEIKLEDVFSIYTFEDNHFNPMSLDLINDPNFINDYQNLYKYYRDSIFSKFRRTENYLYMIFQTSKNADDRKAFKWLVKGNQLIYQDDRSIHEVKLPDQHEFSWTKTTLEDRRLGKFSHISILDKVFIEALHGDITFKIENNTDSGQGIYSEKVTNTDQQLDDADYYYADLGNLIAVRIKPYQEDFRAYIFNQRTKEVVNIKALNESAILLPDNQGVIFSNGYYLQNGTYKVFDNTLENVSFLRRIASPNGEDFLYIFSQSETNTYILISYNIIQQSVETPIICNGFTVFDDGSLIYFRTEAEATRHHQVQIWETPYMAILKENAGRKDDPLYKVGNKQIVQAMAEVQEVIQLVNKEDSYEGLYEDILRKTNTILDSFFWINDPALKNFGEPLKQISEVANTAIDEFVKVQALRKHALEVFTNTSQKLETLLFNVNSTVVEKLDQLVHQLADARKLQGEIIDLNNVKYTDTAQIALLNEKIENTSSELSKKTVAFLLKEEALLPYEQRVIEQKQKVEEITKAFDAKEIEQNNTNISSELELLIDILNSLKIEDATQTTKIIEKISLIFSSLNEVRAQLTRKLSSLRSKEAVAEFSAQLTLLEQSVTNYLELSTSAEKVDEYYTKIVVQLEELDSKFSEFDDFALKIADKRDEVIKAFNARREQIVEQLNKRSSSLEQIGLRVLKNIENKTKTFNSREEILSFYASDLMINKIRELITELKSLNDVSKAENLENLLKKSQEDALRVLRDKTELYVDGENIIALGKHKFTVNKQPLSLTLLRRNDELYYHLTGTSFYQKVKNQDLLLYQDIWDQELVSENKMVYRAEYLAYKTFLASLDQQDFNAEAYITQTVEQNYSENYIKGVHNFDALLIYQSIKEIDDKLSLLRYKPVLRATAHLFWYTLADEISQKLTALIHSTSTVIKTFPNTKRFESTIEEIEKSFLNWNTTIDTSSIYTKQLAQYIFETIAQHAKMTLSERADHLKQEFIRALENKKSFKLFQDDLNNSFFTTEDRYYLALNWLHAFVDEDNKYESYRPHIEEVAVALLFPKIEYHLHFAHDTMELEGLKGNHPMLHEGKISFQYHNFRDKLQAFTSQDVPKFNAFSSLKEQLVKSYEKELKINEFEPKVLTSFVRNKLINEVYFPLIGNNLAKQLGAAGDTKRTARMGMLLLISPPGYGKTTLMEYLAKTMGLNFVKVNGPTIGHSITSIDPVEAKTSGEREELKKINLAFEMADNVMLYLDDIQHLNPEFLQKFISLADGQRKIDGIFDGESKTYDLRGKRFCIVMAGNPYTESGSKFQIPDMLANRADVYNLGDVIGDTEHLFNLSLIENAAIENPHLEKIASKSFKDFYVLIDFAQKGADQLPDLEGNYLKQDIDNFVAVLRHVFKIRNVVVNVNRNYIQSAAMQDSYRTEPAFKMQGSYRNMSKLVTQIVPMMNDKEIEDVLRVHYESESQTLTADTESNLLKLKELAGLITSEEKKRWEDIKEIFRKNNKHGGLGKDDKVFAQLLEFNENLEGIIKAIKNQNN</sequence>
<reference evidence="2" key="1">
    <citation type="submission" date="2020-10" db="EMBL/GenBank/DDBJ databases">
        <authorList>
            <person name="Lu T."/>
            <person name="Wang Q."/>
            <person name="Han X."/>
        </authorList>
    </citation>
    <scope>NUCLEOTIDE SEQUENCE</scope>
    <source>
        <strain evidence="2">WQ 366</strain>
    </source>
</reference>
<dbReference type="RefSeq" id="WP_225551754.1">
    <property type="nucleotide sequence ID" value="NZ_JADEYP010000005.1"/>
</dbReference>
<dbReference type="InterPro" id="IPR020958">
    <property type="entry name" value="DUF3686"/>
</dbReference>
<dbReference type="Pfam" id="PF12458">
    <property type="entry name" value="DUF3686"/>
    <property type="match status" value="1"/>
</dbReference>
<accession>A0ABS7Z663</accession>
<proteinExistence type="predicted"/>
<dbReference type="Proteomes" id="UP001165302">
    <property type="component" value="Unassembled WGS sequence"/>
</dbReference>
<protein>
    <submittedName>
        <fullName evidence="2">DNA repair ATPase</fullName>
    </submittedName>
</protein>
<keyword evidence="3" id="KW-1185">Reference proteome</keyword>
<dbReference type="InterPro" id="IPR003593">
    <property type="entry name" value="AAA+_ATPase"/>
</dbReference>
<comment type="caution">
    <text evidence="2">The sequence shown here is derived from an EMBL/GenBank/DDBJ whole genome shotgun (WGS) entry which is preliminary data.</text>
</comment>
<dbReference type="InterPro" id="IPR003959">
    <property type="entry name" value="ATPase_AAA_core"/>
</dbReference>
<dbReference type="Pfam" id="PF00004">
    <property type="entry name" value="AAA"/>
    <property type="match status" value="1"/>
</dbReference>
<gene>
    <name evidence="2" type="ORF">IPZ78_04500</name>
</gene>
<feature type="domain" description="AAA+ ATPase" evidence="1">
    <location>
        <begin position="1253"/>
        <end position="1402"/>
    </location>
</feature>
<dbReference type="SMART" id="SM00382">
    <property type="entry name" value="AAA"/>
    <property type="match status" value="1"/>
</dbReference>
<name>A0ABS7Z663_9SPHI</name>
<dbReference type="SUPFAM" id="SSF52540">
    <property type="entry name" value="P-loop containing nucleoside triphosphate hydrolases"/>
    <property type="match status" value="1"/>
</dbReference>
<dbReference type="Pfam" id="PF25472">
    <property type="entry name" value="DUF7902"/>
    <property type="match status" value="1"/>
</dbReference>
<evidence type="ECO:0000313" key="2">
    <source>
        <dbReference type="EMBL" id="MCA5004419.1"/>
    </source>
</evidence>